<sequence>MPAPQSLSAPLLGWSVLPEDGLSRNWLNRHRYAVVEAEQLEQLPSDWPSTRLAPKRFADNEGLMPALLDISALKPEQGDQLHALLAQAHLDGEASPVSALLQSQSSPTALLRHLCDVQVYRYHLQTAWLRVFDSRVWVQLPRVLGDKAWNRLFGPISCWSVSLYGAWVETRPSAAGLPGERDTEQRWQAMQRVGAINRALLRSGWLELPAILEKSGLLDQLTLKAQTVHGLGRIEDQVAYAQLGAEYGWGFDEHPIARSALAGFYQESETERADATIVDVLAALDDTQWQTIRRDLATS</sequence>
<proteinExistence type="predicted"/>
<reference evidence="1 2" key="1">
    <citation type="submission" date="2020-03" db="EMBL/GenBank/DDBJ databases">
        <title>Draft genome sequence of environmentally isolated cultures.</title>
        <authorList>
            <person name="Wilson H.S."/>
            <person name="De Leon M.E."/>
        </authorList>
    </citation>
    <scope>NUCLEOTIDE SEQUENCE [LARGE SCALE GENOMIC DNA]</scope>
    <source>
        <strain evidence="1 2">HSC-31F16</strain>
    </source>
</reference>
<dbReference type="Proteomes" id="UP001515641">
    <property type="component" value="Unassembled WGS sequence"/>
</dbReference>
<gene>
    <name evidence="1" type="ORF">HA052_03640</name>
</gene>
<accession>A0ABX0KXM7</accession>
<evidence type="ECO:0008006" key="3">
    <source>
        <dbReference type="Google" id="ProtNLM"/>
    </source>
</evidence>
<name>A0ABX0KXM7_9NEIS</name>
<evidence type="ECO:0000313" key="1">
    <source>
        <dbReference type="EMBL" id="NHR04282.1"/>
    </source>
</evidence>
<keyword evidence="2" id="KW-1185">Reference proteome</keyword>
<comment type="caution">
    <text evidence="1">The sequence shown here is derived from an EMBL/GenBank/DDBJ whole genome shotgun (WGS) entry which is preliminary data.</text>
</comment>
<dbReference type="EMBL" id="JAAOMA010000003">
    <property type="protein sequence ID" value="NHR04282.1"/>
    <property type="molecule type" value="Genomic_DNA"/>
</dbReference>
<organism evidence="1 2">
    <name type="scientific">Chromobacterium fluminis</name>
    <dbReference type="NCBI Taxonomy" id="3044269"/>
    <lineage>
        <taxon>Bacteria</taxon>
        <taxon>Pseudomonadati</taxon>
        <taxon>Pseudomonadota</taxon>
        <taxon>Betaproteobacteria</taxon>
        <taxon>Neisseriales</taxon>
        <taxon>Chromobacteriaceae</taxon>
        <taxon>Chromobacterium</taxon>
    </lineage>
</organism>
<protein>
    <recommendedName>
        <fullName evidence="3">DUF4123 domain-containing protein</fullName>
    </recommendedName>
</protein>
<evidence type="ECO:0000313" key="2">
    <source>
        <dbReference type="Proteomes" id="UP001515641"/>
    </source>
</evidence>
<dbReference type="RefSeq" id="WP_166450807.1">
    <property type="nucleotide sequence ID" value="NZ_JAAOMA010000003.1"/>
</dbReference>